<dbReference type="AlphaFoldDB" id="M5S3V3"/>
<comment type="caution">
    <text evidence="1">The sequence shown here is derived from an EMBL/GenBank/DDBJ whole genome shotgun (WGS) entry which is preliminary data.</text>
</comment>
<dbReference type="PATRIC" id="fig|1265738.3.peg.2228"/>
<keyword evidence="2" id="KW-1185">Reference proteome</keyword>
<evidence type="ECO:0000313" key="2">
    <source>
        <dbReference type="Proteomes" id="UP000011991"/>
    </source>
</evidence>
<sequence>MAIVSHWGICADHPSDGVLLTKNLRRVIVRVIVSNTGKVHNVGRYDVPCKSTRNEFFRKH</sequence>
<proteinExistence type="predicted"/>
<dbReference type="EMBL" id="ANOG01000313">
    <property type="protein sequence ID" value="EMI20859.1"/>
    <property type="molecule type" value="Genomic_DNA"/>
</dbReference>
<evidence type="ECO:0000313" key="1">
    <source>
        <dbReference type="EMBL" id="EMI20859.1"/>
    </source>
</evidence>
<name>M5S3V3_9BACT</name>
<gene>
    <name evidence="1" type="ORF">RMSM_02223</name>
</gene>
<reference evidence="1 2" key="1">
    <citation type="journal article" date="2013" name="Mar. Genomics">
        <title>Expression of sulfatases in Rhodopirellula baltica and the diversity of sulfatases in the genus Rhodopirellula.</title>
        <authorList>
            <person name="Wegner C.E."/>
            <person name="Richter-Heitmann T."/>
            <person name="Klindworth A."/>
            <person name="Klockow C."/>
            <person name="Richter M."/>
            <person name="Achstetter T."/>
            <person name="Glockner F.O."/>
            <person name="Harder J."/>
        </authorList>
    </citation>
    <scope>NUCLEOTIDE SEQUENCE [LARGE SCALE GENOMIC DNA]</scope>
    <source>
        <strain evidence="1 2">SM1</strain>
    </source>
</reference>
<dbReference type="Proteomes" id="UP000011991">
    <property type="component" value="Unassembled WGS sequence"/>
</dbReference>
<accession>M5S3V3</accession>
<protein>
    <submittedName>
        <fullName evidence="1">Uncharacterized protein</fullName>
    </submittedName>
</protein>
<organism evidence="1 2">
    <name type="scientific">Rhodopirellula maiorica SM1</name>
    <dbReference type="NCBI Taxonomy" id="1265738"/>
    <lineage>
        <taxon>Bacteria</taxon>
        <taxon>Pseudomonadati</taxon>
        <taxon>Planctomycetota</taxon>
        <taxon>Planctomycetia</taxon>
        <taxon>Pirellulales</taxon>
        <taxon>Pirellulaceae</taxon>
        <taxon>Novipirellula</taxon>
    </lineage>
</organism>